<proteinExistence type="predicted"/>
<keyword evidence="9" id="KW-1185">Reference proteome</keyword>
<feature type="domain" description="EGF-like" evidence="7">
    <location>
        <begin position="141"/>
        <end position="181"/>
    </location>
</feature>
<organism evidence="8 9">
    <name type="scientific">Rhynchophorus ferrugineus</name>
    <name type="common">Red palm weevil</name>
    <name type="synonym">Curculio ferrugineus</name>
    <dbReference type="NCBI Taxonomy" id="354439"/>
    <lineage>
        <taxon>Eukaryota</taxon>
        <taxon>Metazoa</taxon>
        <taxon>Ecdysozoa</taxon>
        <taxon>Arthropoda</taxon>
        <taxon>Hexapoda</taxon>
        <taxon>Insecta</taxon>
        <taxon>Pterygota</taxon>
        <taxon>Neoptera</taxon>
        <taxon>Endopterygota</taxon>
        <taxon>Coleoptera</taxon>
        <taxon>Polyphaga</taxon>
        <taxon>Cucujiformia</taxon>
        <taxon>Curculionidae</taxon>
        <taxon>Dryophthorinae</taxon>
        <taxon>Rhynchophorus</taxon>
    </lineage>
</organism>
<feature type="region of interest" description="Disordered" evidence="5">
    <location>
        <begin position="301"/>
        <end position="332"/>
    </location>
</feature>
<evidence type="ECO:0000259" key="7">
    <source>
        <dbReference type="PROSITE" id="PS50026"/>
    </source>
</evidence>
<dbReference type="InterPro" id="IPR001881">
    <property type="entry name" value="EGF-like_Ca-bd_dom"/>
</dbReference>
<dbReference type="FunFam" id="2.10.25.10:FF:000059">
    <property type="entry name" value="Mannan-binding lectin serine protease 1"/>
    <property type="match status" value="1"/>
</dbReference>
<evidence type="ECO:0000256" key="2">
    <source>
        <dbReference type="ARBA" id="ARBA00022737"/>
    </source>
</evidence>
<dbReference type="Proteomes" id="UP000625711">
    <property type="component" value="Unassembled WGS sequence"/>
</dbReference>
<evidence type="ECO:0000256" key="1">
    <source>
        <dbReference type="ARBA" id="ARBA00022536"/>
    </source>
</evidence>
<comment type="caution">
    <text evidence="8">The sequence shown here is derived from an EMBL/GenBank/DDBJ whole genome shotgun (WGS) entry which is preliminary data.</text>
</comment>
<evidence type="ECO:0000256" key="3">
    <source>
        <dbReference type="ARBA" id="ARBA00023157"/>
    </source>
</evidence>
<evidence type="ECO:0000256" key="4">
    <source>
        <dbReference type="PROSITE-ProRule" id="PRU00076"/>
    </source>
</evidence>
<dbReference type="AlphaFoldDB" id="A0A834MG73"/>
<dbReference type="GO" id="GO:0005509">
    <property type="term" value="F:calcium ion binding"/>
    <property type="evidence" value="ECO:0007669"/>
    <property type="project" value="InterPro"/>
</dbReference>
<dbReference type="Pfam" id="PF14670">
    <property type="entry name" value="FXa_inhibition"/>
    <property type="match status" value="1"/>
</dbReference>
<dbReference type="InterPro" id="IPR000742">
    <property type="entry name" value="EGF"/>
</dbReference>
<evidence type="ECO:0000256" key="5">
    <source>
        <dbReference type="SAM" id="MobiDB-lite"/>
    </source>
</evidence>
<gene>
    <name evidence="8" type="ORF">GWI33_002784</name>
</gene>
<dbReference type="OrthoDB" id="9946071at2759"/>
<dbReference type="InterPro" id="IPR018097">
    <property type="entry name" value="EGF_Ca-bd_CS"/>
</dbReference>
<comment type="caution">
    <text evidence="4">Lacks conserved residue(s) required for the propagation of feature annotation.</text>
</comment>
<reference evidence="8" key="1">
    <citation type="submission" date="2020-08" db="EMBL/GenBank/DDBJ databases">
        <title>Genome sequencing and assembly of the red palm weevil Rhynchophorus ferrugineus.</title>
        <authorList>
            <person name="Dias G.B."/>
            <person name="Bergman C.M."/>
            <person name="Manee M."/>
        </authorList>
    </citation>
    <scope>NUCLEOTIDE SEQUENCE</scope>
    <source>
        <strain evidence="8">AA-2017</strain>
        <tissue evidence="8">Whole larva</tissue>
    </source>
</reference>
<dbReference type="PROSITE" id="PS01186">
    <property type="entry name" value="EGF_2"/>
    <property type="match status" value="1"/>
</dbReference>
<dbReference type="PROSITE" id="PS01187">
    <property type="entry name" value="EGF_CA"/>
    <property type="match status" value="1"/>
</dbReference>
<dbReference type="PROSITE" id="PS50026">
    <property type="entry name" value="EGF_3"/>
    <property type="match status" value="1"/>
</dbReference>
<sequence>MSEATPLFLLGVILLSVFIGAQEETAEEILPSQDGYYLDTLNEVAEASGTDTLECPSSNVITTRYKCKFSGKWVDCTRKHCCKDYTFIGGRCISKQEDPCKMGLCEQHCTIYLQRVICTCYDGYTFSPENQKKGIKPVCVDVDECLDRNGDCEHRCINEIGGYRCSCEEGYILRPDNRTCEPRERRITQGNEDNRGEALGRTMAGHSNRCYANCDSMVRLNEKLKALQEKVSALNTAVKLSSFASGPPGPVGPPGPPGPQGPRGFPGPEQSHTAPQLYQDYTYTMQDTFIPLSGNENAQCRCKRGAQGEPGAPGPQGPKGDQGDQGMKGARGERGSLDFLLLMLADMRHDIVHLQNKVFNGEKPPKFDFEGALPRRKLKQKHKPQRHKALEGFVSPTSQIETSRHDLPSSHINIDDTAYKSTTTQNPTQRAPISSVEEFRDFDMSKVTNQFDNEDEFSGDSAMTYEDYLDVHY</sequence>
<dbReference type="SUPFAM" id="SSF57196">
    <property type="entry name" value="EGF/Laminin"/>
    <property type="match status" value="2"/>
</dbReference>
<dbReference type="PANTHER" id="PTHR24034">
    <property type="entry name" value="EGF-LIKE DOMAIN-CONTAINING PROTEIN"/>
    <property type="match status" value="1"/>
</dbReference>
<protein>
    <recommendedName>
        <fullName evidence="7">EGF-like domain-containing protein</fullName>
    </recommendedName>
</protein>
<evidence type="ECO:0000256" key="6">
    <source>
        <dbReference type="SAM" id="SignalP"/>
    </source>
</evidence>
<dbReference type="CDD" id="cd00054">
    <property type="entry name" value="EGF_CA"/>
    <property type="match status" value="1"/>
</dbReference>
<evidence type="ECO:0000313" key="8">
    <source>
        <dbReference type="EMBL" id="KAF7282343.1"/>
    </source>
</evidence>
<accession>A0A834MG73</accession>
<feature type="compositionally biased region" description="Pro residues" evidence="5">
    <location>
        <begin position="247"/>
        <end position="260"/>
    </location>
</feature>
<keyword evidence="6" id="KW-0732">Signal</keyword>
<keyword evidence="1 4" id="KW-0245">EGF-like domain</keyword>
<dbReference type="EMBL" id="JAACXV010000178">
    <property type="protein sequence ID" value="KAF7282343.1"/>
    <property type="molecule type" value="Genomic_DNA"/>
</dbReference>
<dbReference type="InterPro" id="IPR050751">
    <property type="entry name" value="ECM_structural_protein"/>
</dbReference>
<dbReference type="Gene3D" id="2.10.25.10">
    <property type="entry name" value="Laminin"/>
    <property type="match status" value="2"/>
</dbReference>
<name>A0A834MG73_RHYFE</name>
<dbReference type="InterPro" id="IPR000152">
    <property type="entry name" value="EGF-type_Asp/Asn_hydroxyl_site"/>
</dbReference>
<feature type="signal peptide" evidence="6">
    <location>
        <begin position="1"/>
        <end position="21"/>
    </location>
</feature>
<feature type="region of interest" description="Disordered" evidence="5">
    <location>
        <begin position="242"/>
        <end position="273"/>
    </location>
</feature>
<dbReference type="SMART" id="SM00181">
    <property type="entry name" value="EGF"/>
    <property type="match status" value="2"/>
</dbReference>
<dbReference type="SMART" id="SM00179">
    <property type="entry name" value="EGF_CA"/>
    <property type="match status" value="1"/>
</dbReference>
<keyword evidence="2" id="KW-0677">Repeat</keyword>
<dbReference type="PANTHER" id="PTHR24034:SF204">
    <property type="entry name" value="ADHESION G PROTEIN-COUPLED RECEPTOR E1"/>
    <property type="match status" value="1"/>
</dbReference>
<dbReference type="PROSITE" id="PS00010">
    <property type="entry name" value="ASX_HYDROXYL"/>
    <property type="match status" value="1"/>
</dbReference>
<evidence type="ECO:0000313" key="9">
    <source>
        <dbReference type="Proteomes" id="UP000625711"/>
    </source>
</evidence>
<dbReference type="Gene3D" id="1.20.5.320">
    <property type="entry name" value="6-Phosphogluconate Dehydrogenase, domain 3"/>
    <property type="match status" value="2"/>
</dbReference>
<keyword evidence="3" id="KW-1015">Disulfide bond</keyword>
<feature type="chain" id="PRO_5032811662" description="EGF-like domain-containing protein" evidence="6">
    <location>
        <begin position="22"/>
        <end position="473"/>
    </location>
</feature>